<dbReference type="PANTHER" id="PTHR11232">
    <property type="entry name" value="PHOSPHOTYROSINE INTERACTION DOMAIN-CONTAINING FAMILY MEMBER"/>
    <property type="match status" value="1"/>
</dbReference>
<dbReference type="PANTHER" id="PTHR11232:SF57">
    <property type="entry name" value="RE46159P"/>
    <property type="match status" value="1"/>
</dbReference>
<evidence type="ECO:0000313" key="2">
    <source>
        <dbReference type="EnsemblMetazoa" id="ADIR007176-PA"/>
    </source>
</evidence>
<organism evidence="2 3">
    <name type="scientific">Anopheles dirus</name>
    <dbReference type="NCBI Taxonomy" id="7168"/>
    <lineage>
        <taxon>Eukaryota</taxon>
        <taxon>Metazoa</taxon>
        <taxon>Ecdysozoa</taxon>
        <taxon>Arthropoda</taxon>
        <taxon>Hexapoda</taxon>
        <taxon>Insecta</taxon>
        <taxon>Pterygota</taxon>
        <taxon>Neoptera</taxon>
        <taxon>Endopterygota</taxon>
        <taxon>Diptera</taxon>
        <taxon>Nematocera</taxon>
        <taxon>Culicoidea</taxon>
        <taxon>Culicidae</taxon>
        <taxon>Anophelinae</taxon>
        <taxon>Anopheles</taxon>
    </lineage>
</organism>
<feature type="compositionally biased region" description="Low complexity" evidence="1">
    <location>
        <begin position="18"/>
        <end position="35"/>
    </location>
</feature>
<dbReference type="InterPro" id="IPR051133">
    <property type="entry name" value="Adapter_Engulfment-Domain"/>
</dbReference>
<evidence type="ECO:0000313" key="3">
    <source>
        <dbReference type="Proteomes" id="UP000075884"/>
    </source>
</evidence>
<protein>
    <recommendedName>
        <fullName evidence="4">PID domain-containing protein</fullName>
    </recommendedName>
</protein>
<reference evidence="3" key="1">
    <citation type="submission" date="2013-03" db="EMBL/GenBank/DDBJ databases">
        <title>The Genome Sequence of Anopheles dirus WRAIR2.</title>
        <authorList>
            <consortium name="The Broad Institute Genomics Platform"/>
            <person name="Neafsey D.E."/>
            <person name="Walton C."/>
            <person name="Walker B."/>
            <person name="Young S.K."/>
            <person name="Zeng Q."/>
            <person name="Gargeya S."/>
            <person name="Fitzgerald M."/>
            <person name="Haas B."/>
            <person name="Abouelleil A."/>
            <person name="Allen A.W."/>
            <person name="Alvarado L."/>
            <person name="Arachchi H.M."/>
            <person name="Berlin A.M."/>
            <person name="Chapman S.B."/>
            <person name="Gainer-Dewar J."/>
            <person name="Goldberg J."/>
            <person name="Griggs A."/>
            <person name="Gujja S."/>
            <person name="Hansen M."/>
            <person name="Howarth C."/>
            <person name="Imamovic A."/>
            <person name="Ireland A."/>
            <person name="Larimer J."/>
            <person name="McCowan C."/>
            <person name="Murphy C."/>
            <person name="Pearson M."/>
            <person name="Poon T.W."/>
            <person name="Priest M."/>
            <person name="Roberts A."/>
            <person name="Saif S."/>
            <person name="Shea T."/>
            <person name="Sisk P."/>
            <person name="Sykes S."/>
            <person name="Wortman J."/>
            <person name="Nusbaum C."/>
            <person name="Birren B."/>
        </authorList>
    </citation>
    <scope>NUCLEOTIDE SEQUENCE [LARGE SCALE GENOMIC DNA]</scope>
    <source>
        <strain evidence="3">WRAIR2</strain>
    </source>
</reference>
<dbReference type="VEuPathDB" id="VectorBase:ADIR007176"/>
<dbReference type="Proteomes" id="UP000075884">
    <property type="component" value="Unassembled WGS sequence"/>
</dbReference>
<feature type="region of interest" description="Disordered" evidence="1">
    <location>
        <begin position="1"/>
        <end position="35"/>
    </location>
</feature>
<keyword evidence="3" id="KW-1185">Reference proteome</keyword>
<dbReference type="Gene3D" id="2.30.29.30">
    <property type="entry name" value="Pleckstrin-homology domain (PH domain)/Phosphotyrosine-binding domain (PTB)"/>
    <property type="match status" value="1"/>
</dbReference>
<reference evidence="2" key="2">
    <citation type="submission" date="2020-05" db="UniProtKB">
        <authorList>
            <consortium name="EnsemblMetazoa"/>
        </authorList>
    </citation>
    <scope>IDENTIFICATION</scope>
    <source>
        <strain evidence="2">WRAIR2</strain>
    </source>
</reference>
<accession>A0A182NHQ3</accession>
<dbReference type="EnsemblMetazoa" id="ADIR007176-RA">
    <property type="protein sequence ID" value="ADIR007176-PA"/>
    <property type="gene ID" value="ADIR007176"/>
</dbReference>
<dbReference type="STRING" id="7168.A0A182NHQ3"/>
<proteinExistence type="predicted"/>
<evidence type="ECO:0008006" key="4">
    <source>
        <dbReference type="Google" id="ProtNLM"/>
    </source>
</evidence>
<dbReference type="SUPFAM" id="SSF50729">
    <property type="entry name" value="PH domain-like"/>
    <property type="match status" value="1"/>
</dbReference>
<sequence>MSTKISNGSSGGVNPASNTSPVTNNNNNNNNDSPDVQVTVKDLPIAFKVKYLGSQPATGLWGIKHTRLPVDHLVSVAKNLPPNRILPFCNLTVSLDGVKIESITSKLTSVSNFTIDTISYGVQDLVYTRVFAMIVVKENYNLKEKNPFDVHAFVCDSRAMARKLTFALAASFQDYSKRVKEAEDKNGGTGGESEKTLRKKFAIDLRTPEEMQQDITEQETEA</sequence>
<dbReference type="InterPro" id="IPR011993">
    <property type="entry name" value="PH-like_dom_sf"/>
</dbReference>
<name>A0A182NHQ3_9DIPT</name>
<dbReference type="CDD" id="cd13160">
    <property type="entry name" value="PTB_LDLRAP_insect-like"/>
    <property type="match status" value="1"/>
</dbReference>
<evidence type="ECO:0000256" key="1">
    <source>
        <dbReference type="SAM" id="MobiDB-lite"/>
    </source>
</evidence>
<dbReference type="AlphaFoldDB" id="A0A182NHQ3"/>